<dbReference type="Proteomes" id="UP000285530">
    <property type="component" value="Unassembled WGS sequence"/>
</dbReference>
<name>A0A418ZPQ2_9RHOB</name>
<keyword evidence="2" id="KW-0808">Transferase</keyword>
<feature type="domain" description="Polysaccharide pyruvyl transferase" evidence="1">
    <location>
        <begin position="146"/>
        <end position="260"/>
    </location>
</feature>
<reference evidence="2 3" key="1">
    <citation type="submission" date="2018-09" db="EMBL/GenBank/DDBJ databases">
        <title>Paracoccus onubensis nov. sp. a moderate halophilic bacterium isolated from Gruta de las Maravillas (Aracena, Spain).</title>
        <authorList>
            <person name="Jurado V."/>
            <person name="Gutierrez-Patricio S."/>
            <person name="Gonzalez-Pimentel J.L."/>
            <person name="Laiz L."/>
            <person name="Saiz-Jimenez C."/>
        </authorList>
    </citation>
    <scope>NUCLEOTIDE SEQUENCE [LARGE SCALE GENOMIC DNA]</scope>
    <source>
        <strain evidence="2 3">DSM 19484</strain>
    </source>
</reference>
<evidence type="ECO:0000313" key="3">
    <source>
        <dbReference type="Proteomes" id="UP000285530"/>
    </source>
</evidence>
<keyword evidence="3" id="KW-1185">Reference proteome</keyword>
<evidence type="ECO:0000259" key="1">
    <source>
        <dbReference type="Pfam" id="PF04230"/>
    </source>
</evidence>
<gene>
    <name evidence="2" type="ORF">D3P06_18465</name>
</gene>
<sequence length="325" mass="36277">MLSMVAHISARKGFMPVYLTKALCTAFTITVYRGFMHADTKSLDVYRMRFPSRREKLQQRAGLANDRNLLWSWYEPRNFGDWIGPYLFAKMTGRLPLHCKPRPGQRSLAQSTAGVGSILRHIQVADRVTVWGSGIISCGDQFARPREVLAVRGPRTRARLAELGYPLADVFGDPGLLMPLFYTPPVPPDRAKLGIVPHYLHLKAVRALFADRPEIRVIDATGHIEQVIDDIAACQHILSSSLHGLIMADAYGIPCRWMATQPSEHGDDIKYIDYLESLGVFDIMGPVAITGDMPLDDLIELAACRSVPETRPLAQGLLEACPFRR</sequence>
<accession>A0A418ZPQ2</accession>
<protein>
    <submittedName>
        <fullName evidence="2">Polysaccharide pyruvyl transferase family protein</fullName>
    </submittedName>
</protein>
<organism evidence="2 3">
    <name type="scientific">Paracoccus aestuarii</name>
    <dbReference type="NCBI Taxonomy" id="453842"/>
    <lineage>
        <taxon>Bacteria</taxon>
        <taxon>Pseudomonadati</taxon>
        <taxon>Pseudomonadota</taxon>
        <taxon>Alphaproteobacteria</taxon>
        <taxon>Rhodobacterales</taxon>
        <taxon>Paracoccaceae</taxon>
        <taxon>Paracoccus</taxon>
    </lineage>
</organism>
<dbReference type="InterPro" id="IPR007345">
    <property type="entry name" value="Polysacch_pyruvyl_Trfase"/>
</dbReference>
<comment type="caution">
    <text evidence="2">The sequence shown here is derived from an EMBL/GenBank/DDBJ whole genome shotgun (WGS) entry which is preliminary data.</text>
</comment>
<evidence type="ECO:0000313" key="2">
    <source>
        <dbReference type="EMBL" id="RJK94697.1"/>
    </source>
</evidence>
<dbReference type="Pfam" id="PF04230">
    <property type="entry name" value="PS_pyruv_trans"/>
    <property type="match status" value="1"/>
</dbReference>
<dbReference type="GO" id="GO:0016740">
    <property type="term" value="F:transferase activity"/>
    <property type="evidence" value="ECO:0007669"/>
    <property type="project" value="UniProtKB-KW"/>
</dbReference>
<proteinExistence type="predicted"/>
<dbReference type="AlphaFoldDB" id="A0A418ZPQ2"/>
<dbReference type="EMBL" id="QZEV01000188">
    <property type="protein sequence ID" value="RJK94697.1"/>
    <property type="molecule type" value="Genomic_DNA"/>
</dbReference>